<protein>
    <submittedName>
        <fullName evidence="2">Ankyrin-1</fullName>
    </submittedName>
</protein>
<feature type="compositionally biased region" description="Polar residues" evidence="1">
    <location>
        <begin position="1"/>
        <end position="12"/>
    </location>
</feature>
<reference evidence="2 3" key="1">
    <citation type="submission" date="2024-02" db="EMBL/GenBank/DDBJ databases">
        <authorList>
            <person name="Chen Y."/>
            <person name="Shah S."/>
            <person name="Dougan E. K."/>
            <person name="Thang M."/>
            <person name="Chan C."/>
        </authorList>
    </citation>
    <scope>NUCLEOTIDE SEQUENCE [LARGE SCALE GENOMIC DNA]</scope>
</reference>
<feature type="region of interest" description="Disordered" evidence="1">
    <location>
        <begin position="187"/>
        <end position="227"/>
    </location>
</feature>
<accession>A0ABP0LFH7</accession>
<feature type="compositionally biased region" description="Basic and acidic residues" evidence="1">
    <location>
        <begin position="192"/>
        <end position="202"/>
    </location>
</feature>
<sequence length="513" mass="57875">MRGTPPTASSTYLEKRKAIRSRPRTDGDLSETVDLVPKVNLHYPDDYEQAKLNVLEPRDLRFGHDLFQPEQQEKILEEVDYFKPELVWIALPCTVKLDMCCFDLRAVTDGELLKKPTTVYITDEVVKPLDFNEEVAVDTMHLYTCKGTKVSRVRGTWRCTTSPRSQEGPITQLIEGMEVDDPEVFADATGESEPHQPEHPEMDYTPTEPGDGLPGDEEEERTRAYKREAEQKLVPVKRMRQKGDAPMVPANVPVPEDDELLCYMASSDRVPRALQKQADKELKWSQKPEDEIALRKEAEKKQWGEHLMYQAIKILPAHIAAGVRKRDILEGKTGEGLVACWKSHACPRVCRSTFAAETMAALEGWESAIAFRAVLLGCFPGLERKTPIISLTDCKSLYDSVHRIGGPRAPSEKRLMVDLSAIRQIIQEEESTWQLEQKTIFRKALRWLPTSAQMSDNLTKVIPKTKECWGRLKELKPAGAPFGTEVSAIAKATTDALEIHAKRRTKGSFGAHS</sequence>
<name>A0ABP0LFH7_9DINO</name>
<comment type="caution">
    <text evidence="2">The sequence shown here is derived from an EMBL/GenBank/DDBJ whole genome shotgun (WGS) entry which is preliminary data.</text>
</comment>
<evidence type="ECO:0000256" key="1">
    <source>
        <dbReference type="SAM" id="MobiDB-lite"/>
    </source>
</evidence>
<gene>
    <name evidence="2" type="ORF">SCF082_LOCUS22384</name>
</gene>
<proteinExistence type="predicted"/>
<organism evidence="2 3">
    <name type="scientific">Durusdinium trenchii</name>
    <dbReference type="NCBI Taxonomy" id="1381693"/>
    <lineage>
        <taxon>Eukaryota</taxon>
        <taxon>Sar</taxon>
        <taxon>Alveolata</taxon>
        <taxon>Dinophyceae</taxon>
        <taxon>Suessiales</taxon>
        <taxon>Symbiodiniaceae</taxon>
        <taxon>Durusdinium</taxon>
    </lineage>
</organism>
<dbReference type="Proteomes" id="UP001642464">
    <property type="component" value="Unassembled WGS sequence"/>
</dbReference>
<evidence type="ECO:0000313" key="2">
    <source>
        <dbReference type="EMBL" id="CAK9037920.1"/>
    </source>
</evidence>
<evidence type="ECO:0000313" key="3">
    <source>
        <dbReference type="Proteomes" id="UP001642464"/>
    </source>
</evidence>
<dbReference type="EMBL" id="CAXAMM010016058">
    <property type="protein sequence ID" value="CAK9037920.1"/>
    <property type="molecule type" value="Genomic_DNA"/>
</dbReference>
<keyword evidence="3" id="KW-1185">Reference proteome</keyword>
<feature type="region of interest" description="Disordered" evidence="1">
    <location>
        <begin position="1"/>
        <end position="29"/>
    </location>
</feature>